<comment type="caution">
    <text evidence="3">The sequence shown here is derived from an EMBL/GenBank/DDBJ whole genome shotgun (WGS) entry which is preliminary data.</text>
</comment>
<feature type="transmembrane region" description="Helical" evidence="1">
    <location>
        <begin position="42"/>
        <end position="59"/>
    </location>
</feature>
<keyword evidence="1" id="KW-0812">Transmembrane</keyword>
<reference evidence="4" key="1">
    <citation type="journal article" date="2019" name="bioRxiv">
        <title>Genomics, evolutionary history and diagnostics of the Alternaria alternata species group including apple and Asian pear pathotypes.</title>
        <authorList>
            <person name="Armitage A.D."/>
            <person name="Cockerton H.M."/>
            <person name="Sreenivasaprasad S."/>
            <person name="Woodhall J.W."/>
            <person name="Lane C.R."/>
            <person name="Harrison R.J."/>
            <person name="Clarkson J.P."/>
        </authorList>
    </citation>
    <scope>NUCLEOTIDE SEQUENCE [LARGE SCALE GENOMIC DNA]</scope>
    <source>
        <strain evidence="4">FERA 1177</strain>
    </source>
</reference>
<keyword evidence="1" id="KW-0472">Membrane</keyword>
<dbReference type="VEuPathDB" id="FungiDB:CC77DRAFT_297072"/>
<dbReference type="Pfam" id="PF20163">
    <property type="entry name" value="DUF6536"/>
    <property type="match status" value="1"/>
</dbReference>
<feature type="domain" description="DUF6536" evidence="2">
    <location>
        <begin position="1"/>
        <end position="82"/>
    </location>
</feature>
<dbReference type="EMBL" id="PDXD01000045">
    <property type="protein sequence ID" value="RYN69219.1"/>
    <property type="molecule type" value="Genomic_DNA"/>
</dbReference>
<dbReference type="PANTHER" id="PTHR35395">
    <property type="entry name" value="DUF6536 DOMAIN-CONTAINING PROTEIN"/>
    <property type="match status" value="1"/>
</dbReference>
<feature type="transmembrane region" description="Helical" evidence="1">
    <location>
        <begin position="395"/>
        <end position="418"/>
    </location>
</feature>
<dbReference type="PANTHER" id="PTHR35395:SF1">
    <property type="entry name" value="DUF6536 DOMAIN-CONTAINING PROTEIN"/>
    <property type="match status" value="1"/>
</dbReference>
<feature type="transmembrane region" description="Helical" evidence="1">
    <location>
        <begin position="493"/>
        <end position="522"/>
    </location>
</feature>
<protein>
    <recommendedName>
        <fullName evidence="2">DUF6536 domain-containing protein</fullName>
    </recommendedName>
</protein>
<feature type="transmembrane region" description="Helical" evidence="1">
    <location>
        <begin position="238"/>
        <end position="260"/>
    </location>
</feature>
<name>A0A4Q4N322_ALTAL</name>
<evidence type="ECO:0000313" key="4">
    <source>
        <dbReference type="Proteomes" id="UP000291422"/>
    </source>
</evidence>
<feature type="transmembrane region" description="Helical" evidence="1">
    <location>
        <begin position="453"/>
        <end position="473"/>
    </location>
</feature>
<dbReference type="InterPro" id="IPR046623">
    <property type="entry name" value="DUF6536"/>
</dbReference>
<sequence>MQCMSSPTRQEIDRSHALSPFLPLQIGIPSIRNLTKIGRHRAILWCLLGASSLPLHLFYNSAIFSSLSSNSYWAISTSESFITDSSCLNCPEITGEFPSVLHRLWNNASTGTLERLDPAECIARYATSIQSAQRNVLLVASDDQVLPPNENPLINGSHAYGRWKFSAMSAMARDTARNSFDWICSGMDTKRPCSLGIDAIRDSSAESWLMGPGAGWPVKYCLSERADPTCKLHFEPTIGTIVTILNFVKAGVMFYVAFFVRDEPLMTMGDAVASFLERPDPTSKNRCLWAFANQRMFRDGKGIKHCRVGPQRWTCPQYRWKDATSPERRVVTIFMFLLALSVVTAFLAVGITALPPGITISQLDFIGLDPSSAIDMRNFPDSLVLKVVLANLPQLVFSLLYFSYNATLTAMLMGYEWVSYAHKRKGLRVSHQPKGAQRCTYFLQLPYRFSIPLLLLSALLHWLVSQSLFLMSIDFYDSLGRPGDNDPYNSKFFGYQTVGFSPPAIVAVLVCGGLMTISIVVLGHIPYRRGMPVAGSSSMAISAACHLTTAEDGANEGTASSEKLQWGVVARADNGPGHCAFSPRSVEAPVKGKVYAGSFNPGL</sequence>
<evidence type="ECO:0000313" key="3">
    <source>
        <dbReference type="EMBL" id="RYN69219.1"/>
    </source>
</evidence>
<evidence type="ECO:0000256" key="1">
    <source>
        <dbReference type="SAM" id="Phobius"/>
    </source>
</evidence>
<organism evidence="3 4">
    <name type="scientific">Alternaria alternata</name>
    <name type="common">Alternaria rot fungus</name>
    <name type="synonym">Torula alternata</name>
    <dbReference type="NCBI Taxonomy" id="5599"/>
    <lineage>
        <taxon>Eukaryota</taxon>
        <taxon>Fungi</taxon>
        <taxon>Dikarya</taxon>
        <taxon>Ascomycota</taxon>
        <taxon>Pezizomycotina</taxon>
        <taxon>Dothideomycetes</taxon>
        <taxon>Pleosporomycetidae</taxon>
        <taxon>Pleosporales</taxon>
        <taxon>Pleosporineae</taxon>
        <taxon>Pleosporaceae</taxon>
        <taxon>Alternaria</taxon>
        <taxon>Alternaria sect. Alternaria</taxon>
        <taxon>Alternaria alternata complex</taxon>
    </lineage>
</organism>
<dbReference type="AlphaFoldDB" id="A0A4Q4N322"/>
<accession>A0A4Q4N322</accession>
<feature type="transmembrane region" description="Helical" evidence="1">
    <location>
        <begin position="330"/>
        <end position="354"/>
    </location>
</feature>
<evidence type="ECO:0000259" key="2">
    <source>
        <dbReference type="Pfam" id="PF20163"/>
    </source>
</evidence>
<proteinExistence type="predicted"/>
<keyword evidence="1" id="KW-1133">Transmembrane helix</keyword>
<gene>
    <name evidence="3" type="ORF">AA0117_g10983</name>
</gene>
<dbReference type="Proteomes" id="UP000291422">
    <property type="component" value="Unassembled WGS sequence"/>
</dbReference>